<sequence length="678" mass="75140">MHRFKKCFPYQYMTISMLALATTAVLAQKPTQPALGSRSVKMLTISGLSFKDLNKNGKLDKYEDWRLPTEQRVQDLISQMTLDEKIGFMLISTTRLAGDFSFQQGAPKTEITSGFNEEDQVQSMNMFTRKPLPYPMMMAAGTTKAVTQNQLRHFILRANTSAKIMADWHNNLQALCENSRLGIPAIVASNPRNHITTDASVGLSVGTTVFSRWPGELGLAAMQDLKLTREFADIARQEWSSVGLRKGYQYMADLATEPRWQRIEGTFGEDADLAANMTREIVLGFQGTKLGIHSVGLTTKHFPGGGPQVEGQDPHFDWGKDQHYPGNMFDYHLKPFQAAIDAGTSAIMPYYAKPIGTKYEEVAFAYNKAIIKDLLRDKMGFQGIINSDTGPIEMMPWGVEKLSIEERYQKAIECGVDLFSGSADPSLLMSTVKKGLVSEKRINESIARLLREKFVLGLFENPYVDPELAQKTVGKPAFQQRADLAFRKSIVLLRNSGNVLPLAPKTKVFIESYYDNGRSKEPVTVIKPTTNNSGLEFVGTKEEADVVVLMLTPSSGSLFSSNGGPIELQLSKNKIDVKHVNDLTSQKPTVVLINYTSPWVIDEIDNPNLKTVLATFGTTPDAILDVLSGKFNPTGKMPFSTPVSRQAVLNNQSDVPGHMKPKGYALFTFGDGLSYPKK</sequence>
<protein>
    <recommendedName>
        <fullName evidence="3">beta-glucosidase</fullName>
        <ecNumber evidence="3">3.2.1.21</ecNumber>
    </recommendedName>
</protein>
<evidence type="ECO:0000313" key="11">
    <source>
        <dbReference type="Proteomes" id="UP000219452"/>
    </source>
</evidence>
<reference evidence="11" key="1">
    <citation type="submission" date="2017-09" db="EMBL/GenBank/DDBJ databases">
        <authorList>
            <person name="Varghese N."/>
            <person name="Submissions S."/>
        </authorList>
    </citation>
    <scope>NUCLEOTIDE SEQUENCE [LARGE SCALE GENOMIC DNA]</scope>
    <source>
        <strain evidence="11">DSM 29961</strain>
    </source>
</reference>
<dbReference type="GO" id="GO:0009251">
    <property type="term" value="P:glucan catabolic process"/>
    <property type="evidence" value="ECO:0007669"/>
    <property type="project" value="TreeGrafter"/>
</dbReference>
<dbReference type="RefSeq" id="WP_097131229.1">
    <property type="nucleotide sequence ID" value="NZ_OCNH01000008.1"/>
</dbReference>
<keyword evidence="6" id="KW-0326">Glycosidase</keyword>
<evidence type="ECO:0000256" key="1">
    <source>
        <dbReference type="ARBA" id="ARBA00000448"/>
    </source>
</evidence>
<dbReference type="Pfam" id="PF01915">
    <property type="entry name" value="Glyco_hydro_3_C"/>
    <property type="match status" value="1"/>
</dbReference>
<evidence type="ECO:0000313" key="10">
    <source>
        <dbReference type="EMBL" id="SOD98386.1"/>
    </source>
</evidence>
<comment type="similarity">
    <text evidence="2">Belongs to the glycosyl hydrolase 3 family.</text>
</comment>
<dbReference type="EMBL" id="OCNH01000008">
    <property type="protein sequence ID" value="SOD98386.1"/>
    <property type="molecule type" value="Genomic_DNA"/>
</dbReference>
<feature type="signal peptide" evidence="7">
    <location>
        <begin position="1"/>
        <end position="21"/>
    </location>
</feature>
<dbReference type="PRINTS" id="PR00133">
    <property type="entry name" value="GLHYDRLASE3"/>
</dbReference>
<proteinExistence type="inferred from homology"/>
<dbReference type="InterPro" id="IPR002772">
    <property type="entry name" value="Glyco_hydro_3_C"/>
</dbReference>
<dbReference type="InterPro" id="IPR036881">
    <property type="entry name" value="Glyco_hydro_3_C_sf"/>
</dbReference>
<dbReference type="InterPro" id="IPR051915">
    <property type="entry name" value="Cellulose_Degrad_GH3"/>
</dbReference>
<dbReference type="OrthoDB" id="9805821at2"/>
<dbReference type="PANTHER" id="PTHR30620:SF16">
    <property type="entry name" value="LYSOSOMAL BETA GLUCOSIDASE"/>
    <property type="match status" value="1"/>
</dbReference>
<keyword evidence="4 7" id="KW-0732">Signal</keyword>
<evidence type="ECO:0000256" key="3">
    <source>
        <dbReference type="ARBA" id="ARBA00012744"/>
    </source>
</evidence>
<evidence type="ECO:0000259" key="8">
    <source>
        <dbReference type="Pfam" id="PF00933"/>
    </source>
</evidence>
<evidence type="ECO:0000256" key="7">
    <source>
        <dbReference type="SAM" id="SignalP"/>
    </source>
</evidence>
<feature type="domain" description="Glycoside hydrolase family 3 N-terminal" evidence="8">
    <location>
        <begin position="137"/>
        <end position="451"/>
    </location>
</feature>
<dbReference type="Proteomes" id="UP000219452">
    <property type="component" value="Unassembled WGS sequence"/>
</dbReference>
<dbReference type="EC" id="3.2.1.21" evidence="3"/>
<keyword evidence="5" id="KW-0378">Hydrolase</keyword>
<gene>
    <name evidence="10" type="ORF">SAMN06269250_6059</name>
</gene>
<keyword evidence="11" id="KW-1185">Reference proteome</keyword>
<dbReference type="InterPro" id="IPR036962">
    <property type="entry name" value="Glyco_hydro_3_N_sf"/>
</dbReference>
<dbReference type="InterPro" id="IPR017853">
    <property type="entry name" value="GH"/>
</dbReference>
<feature type="chain" id="PRO_5012538411" description="beta-glucosidase" evidence="7">
    <location>
        <begin position="22"/>
        <end position="678"/>
    </location>
</feature>
<accession>A0A286GT60</accession>
<evidence type="ECO:0000256" key="5">
    <source>
        <dbReference type="ARBA" id="ARBA00022801"/>
    </source>
</evidence>
<dbReference type="InterPro" id="IPR001764">
    <property type="entry name" value="Glyco_hydro_3_N"/>
</dbReference>
<evidence type="ECO:0000256" key="6">
    <source>
        <dbReference type="ARBA" id="ARBA00023295"/>
    </source>
</evidence>
<dbReference type="Gene3D" id="3.20.20.300">
    <property type="entry name" value="Glycoside hydrolase, family 3, N-terminal domain"/>
    <property type="match status" value="1"/>
</dbReference>
<dbReference type="Gene3D" id="3.40.50.1700">
    <property type="entry name" value="Glycoside hydrolase family 3 C-terminal domain"/>
    <property type="match status" value="1"/>
</dbReference>
<organism evidence="10 11">
    <name type="scientific">Spirosoma fluviale</name>
    <dbReference type="NCBI Taxonomy" id="1597977"/>
    <lineage>
        <taxon>Bacteria</taxon>
        <taxon>Pseudomonadati</taxon>
        <taxon>Bacteroidota</taxon>
        <taxon>Cytophagia</taxon>
        <taxon>Cytophagales</taxon>
        <taxon>Cytophagaceae</taxon>
        <taxon>Spirosoma</taxon>
    </lineage>
</organism>
<dbReference type="SUPFAM" id="SSF52279">
    <property type="entry name" value="Beta-D-glucan exohydrolase, C-terminal domain"/>
    <property type="match status" value="1"/>
</dbReference>
<dbReference type="AlphaFoldDB" id="A0A286GT60"/>
<feature type="domain" description="Glycoside hydrolase family 3 C-terminal" evidence="9">
    <location>
        <begin position="490"/>
        <end position="675"/>
    </location>
</feature>
<evidence type="ECO:0000256" key="4">
    <source>
        <dbReference type="ARBA" id="ARBA00022729"/>
    </source>
</evidence>
<evidence type="ECO:0000256" key="2">
    <source>
        <dbReference type="ARBA" id="ARBA00005336"/>
    </source>
</evidence>
<name>A0A286GT60_9BACT</name>
<dbReference type="GO" id="GO:0008422">
    <property type="term" value="F:beta-glucosidase activity"/>
    <property type="evidence" value="ECO:0007669"/>
    <property type="project" value="UniProtKB-EC"/>
</dbReference>
<comment type="catalytic activity">
    <reaction evidence="1">
        <text>Hydrolysis of terminal, non-reducing beta-D-glucosyl residues with release of beta-D-glucose.</text>
        <dbReference type="EC" id="3.2.1.21"/>
    </reaction>
</comment>
<dbReference type="Pfam" id="PF00933">
    <property type="entry name" value="Glyco_hydro_3"/>
    <property type="match status" value="1"/>
</dbReference>
<dbReference type="SUPFAM" id="SSF51445">
    <property type="entry name" value="(Trans)glycosidases"/>
    <property type="match status" value="1"/>
</dbReference>
<evidence type="ECO:0000259" key="9">
    <source>
        <dbReference type="Pfam" id="PF01915"/>
    </source>
</evidence>
<dbReference type="PANTHER" id="PTHR30620">
    <property type="entry name" value="PERIPLASMIC BETA-GLUCOSIDASE-RELATED"/>
    <property type="match status" value="1"/>
</dbReference>